<dbReference type="Pfam" id="PF24681">
    <property type="entry name" value="Kelch_KLHDC2_KLHL20_DRC7"/>
    <property type="match status" value="1"/>
</dbReference>
<dbReference type="PANTHER" id="PTHR46773">
    <property type="match status" value="1"/>
</dbReference>
<keyword evidence="6" id="KW-1185">Reference proteome</keyword>
<dbReference type="SUPFAM" id="SSF117281">
    <property type="entry name" value="Kelch motif"/>
    <property type="match status" value="1"/>
</dbReference>
<dbReference type="PANTHER" id="PTHR46773:SF5">
    <property type="entry name" value="OS04G0487100 PROTEIN"/>
    <property type="match status" value="1"/>
</dbReference>
<dbReference type="EMBL" id="JACWMY010000009">
    <property type="protein sequence ID" value="MBD1365555.1"/>
    <property type="molecule type" value="Genomic_DNA"/>
</dbReference>
<dbReference type="InterPro" id="IPR055372">
    <property type="entry name" value="CBM96"/>
</dbReference>
<sequence>MVKNLIKQSTKIAMLAAIGCLQFCKKADNPATSAGLKLKGIAVAPLASNADDNFSAITWGTAKAQPLATHEIQGEVVQGKLYIFGGFDVNKRPQWTPTKRAYVYNPVTDAWASIKSLPHEPTGSNFGGGTHVAVTTDGIDIYMAGGYTSNAAGTGQIFGTKQVWKYNVTANSYSKMPDLPQALAAGQLRYLNGKIHYIGGADMSRSDTNIHLVLDLNNLAAGWATLAPLNNAVNHPGAAIFNGKIYIMGGSHHQNEESIPQRTLQVYDEQTNTWTNLADMPFAIDHILSSVVVYGSRIIVLGGQTAHNTPGKQVFAYDPATNTWSVLAPMRAAKSAGVAAVLNGNIYYTGGNFSAINYKGVPVTNTPAIELLPSADAFVRNGSFGSANFGGDTALAIKGSTTNNYLRSVYLKFSLTDISVVNSATLSVYGRNMDNTNSLSLSSFAIDDDNWLENSLTFSNAPQPVPGVLSTAVADNQLKRINFDVTTFVKAQLAGDRNVSFVIKDASNKNITVQINSKENNSNKPVLIIR</sequence>
<name>A0ABR7WTC6_9SPHI</name>
<evidence type="ECO:0000259" key="4">
    <source>
        <dbReference type="Pfam" id="PF24517"/>
    </source>
</evidence>
<dbReference type="Proteomes" id="UP000606600">
    <property type="component" value="Unassembled WGS sequence"/>
</dbReference>
<comment type="caution">
    <text evidence="5">The sequence shown here is derived from an EMBL/GenBank/DDBJ whole genome shotgun (WGS) entry which is preliminary data.</text>
</comment>
<protein>
    <submittedName>
        <fullName evidence="5">DNRLRE domain-containing protein</fullName>
    </submittedName>
</protein>
<dbReference type="Pfam" id="PF01344">
    <property type="entry name" value="Kelch_1"/>
    <property type="match status" value="1"/>
</dbReference>
<dbReference type="InterPro" id="IPR006652">
    <property type="entry name" value="Kelch_1"/>
</dbReference>
<feature type="domain" description="Carbohydrate-binding module family 96" evidence="4">
    <location>
        <begin position="370"/>
        <end position="529"/>
    </location>
</feature>
<gene>
    <name evidence="5" type="ORF">IDJ77_17200</name>
</gene>
<dbReference type="NCBIfam" id="NF033679">
    <property type="entry name" value="DNRLRE_dom"/>
    <property type="match status" value="1"/>
</dbReference>
<dbReference type="RefSeq" id="WP_191190223.1">
    <property type="nucleotide sequence ID" value="NZ_JACWMY010000009.1"/>
</dbReference>
<dbReference type="InterPro" id="IPR053256">
    <property type="entry name" value="Kelch_repeat-containing"/>
</dbReference>
<reference evidence="5 6" key="1">
    <citation type="submission" date="2020-09" db="EMBL/GenBank/DDBJ databases">
        <title>Novel species of Mucilaginibacter isolated from a glacier on the Tibetan Plateau.</title>
        <authorList>
            <person name="Liu Q."/>
            <person name="Xin Y.-H."/>
        </authorList>
    </citation>
    <scope>NUCLEOTIDE SEQUENCE [LARGE SCALE GENOMIC DNA]</scope>
    <source>
        <strain evidence="5 6">ZT4R22</strain>
    </source>
</reference>
<dbReference type="SMART" id="SM00612">
    <property type="entry name" value="Kelch"/>
    <property type="match status" value="4"/>
</dbReference>
<dbReference type="Gene3D" id="2.120.10.80">
    <property type="entry name" value="Kelch-type beta propeller"/>
    <property type="match status" value="2"/>
</dbReference>
<keyword evidence="2" id="KW-0964">Secreted</keyword>
<comment type="subcellular location">
    <subcellularLocation>
        <location evidence="1">Secreted</location>
    </subcellularLocation>
</comment>
<accession>A0ABR7WTC6</accession>
<proteinExistence type="predicted"/>
<evidence type="ECO:0000256" key="2">
    <source>
        <dbReference type="ARBA" id="ARBA00022525"/>
    </source>
</evidence>
<dbReference type="InterPro" id="IPR015915">
    <property type="entry name" value="Kelch-typ_b-propeller"/>
</dbReference>
<evidence type="ECO:0000313" key="6">
    <source>
        <dbReference type="Proteomes" id="UP000606600"/>
    </source>
</evidence>
<evidence type="ECO:0000256" key="3">
    <source>
        <dbReference type="ARBA" id="ARBA00022729"/>
    </source>
</evidence>
<evidence type="ECO:0000313" key="5">
    <source>
        <dbReference type="EMBL" id="MBD1365555.1"/>
    </source>
</evidence>
<organism evidence="5 6">
    <name type="scientific">Mucilaginibacter pankratovii</name>
    <dbReference type="NCBI Taxonomy" id="2772110"/>
    <lineage>
        <taxon>Bacteria</taxon>
        <taxon>Pseudomonadati</taxon>
        <taxon>Bacteroidota</taxon>
        <taxon>Sphingobacteriia</taxon>
        <taxon>Sphingobacteriales</taxon>
        <taxon>Sphingobacteriaceae</taxon>
        <taxon>Mucilaginibacter</taxon>
    </lineage>
</organism>
<dbReference type="Pfam" id="PF24517">
    <property type="entry name" value="CBM96"/>
    <property type="match status" value="1"/>
</dbReference>
<keyword evidence="3" id="KW-0732">Signal</keyword>
<evidence type="ECO:0000256" key="1">
    <source>
        <dbReference type="ARBA" id="ARBA00004613"/>
    </source>
</evidence>